<name>A0A8S1VH19_PAROT</name>
<evidence type="ECO:0000313" key="2">
    <source>
        <dbReference type="EMBL" id="CAD8176287.1"/>
    </source>
</evidence>
<evidence type="ECO:0000313" key="3">
    <source>
        <dbReference type="Proteomes" id="UP000683925"/>
    </source>
</evidence>
<dbReference type="OMA" id="AREAWIQ"/>
<dbReference type="InterPro" id="IPR026983">
    <property type="entry name" value="DHC"/>
</dbReference>
<dbReference type="PANTHER" id="PTHR45703">
    <property type="entry name" value="DYNEIN HEAVY CHAIN"/>
    <property type="match status" value="1"/>
</dbReference>
<dbReference type="GO" id="GO:0045505">
    <property type="term" value="F:dynein intermediate chain binding"/>
    <property type="evidence" value="ECO:0007669"/>
    <property type="project" value="InterPro"/>
</dbReference>
<dbReference type="OrthoDB" id="424310at2759"/>
<proteinExistence type="predicted"/>
<dbReference type="InterPro" id="IPR035699">
    <property type="entry name" value="AAA_6"/>
</dbReference>
<dbReference type="GO" id="GO:0007018">
    <property type="term" value="P:microtubule-based movement"/>
    <property type="evidence" value="ECO:0007669"/>
    <property type="project" value="InterPro"/>
</dbReference>
<dbReference type="GO" id="GO:0030286">
    <property type="term" value="C:dynein complex"/>
    <property type="evidence" value="ECO:0007669"/>
    <property type="project" value="InterPro"/>
</dbReference>
<gene>
    <name evidence="2" type="ORF">POCTA_138.1.T0670010</name>
</gene>
<keyword evidence="3" id="KW-1185">Reference proteome</keyword>
<evidence type="ECO:0000259" key="1">
    <source>
        <dbReference type="Pfam" id="PF12774"/>
    </source>
</evidence>
<feature type="domain" description="Dynein heavy chain hydrolytic ATP-binding dynein motor region" evidence="1">
    <location>
        <begin position="353"/>
        <end position="437"/>
    </location>
</feature>
<organism evidence="2 3">
    <name type="scientific">Paramecium octaurelia</name>
    <dbReference type="NCBI Taxonomy" id="43137"/>
    <lineage>
        <taxon>Eukaryota</taxon>
        <taxon>Sar</taxon>
        <taxon>Alveolata</taxon>
        <taxon>Ciliophora</taxon>
        <taxon>Intramacronucleata</taxon>
        <taxon>Oligohymenophorea</taxon>
        <taxon>Peniculida</taxon>
        <taxon>Parameciidae</taxon>
        <taxon>Paramecium</taxon>
    </lineage>
</organism>
<comment type="caution">
    <text evidence="2">The sequence shown here is derived from an EMBL/GenBank/DDBJ whole genome shotgun (WGS) entry which is preliminary data.</text>
</comment>
<dbReference type="GO" id="GO:0051959">
    <property type="term" value="F:dynein light intermediate chain binding"/>
    <property type="evidence" value="ECO:0007669"/>
    <property type="project" value="InterPro"/>
</dbReference>
<reference evidence="2" key="1">
    <citation type="submission" date="2021-01" db="EMBL/GenBank/DDBJ databases">
        <authorList>
            <consortium name="Genoscope - CEA"/>
            <person name="William W."/>
        </authorList>
    </citation>
    <scope>NUCLEOTIDE SEQUENCE</scope>
</reference>
<dbReference type="GO" id="GO:0005524">
    <property type="term" value="F:ATP binding"/>
    <property type="evidence" value="ECO:0007669"/>
    <property type="project" value="InterPro"/>
</dbReference>
<dbReference type="AlphaFoldDB" id="A0A8S1VH19"/>
<protein>
    <recommendedName>
        <fullName evidence="1">Dynein heavy chain hydrolytic ATP-binding dynein motor region domain-containing protein</fullName>
    </recommendedName>
</protein>
<dbReference type="PANTHER" id="PTHR45703:SF8">
    <property type="entry name" value="DYNEINS HEAVY CHAIN"/>
    <property type="match status" value="1"/>
</dbReference>
<dbReference type="Pfam" id="PF12774">
    <property type="entry name" value="AAA_6"/>
    <property type="match status" value="2"/>
</dbReference>
<sequence>MITCVDHEEVVLVKPLQLLNKVEIYLQALIDTLRELAKKSFEFYDSMTCQLQLDRKTWIDQDPAQIVYQSITLCCRLKKFILREILRLQPSQLDSLEEIQLNHQDKKLMCLITVDGHNGDTIGKLIDEHVRKPDQFQWQSQLKFYWNNKDAHLRITDASFNYSYEYLGNDSRLVITPLTDRIQFTSTQILHLKMGCALTRPAGTSKTEIIKDLANSLAKVFYLLNSRSEMNYESMVNIYKGLANSGGWVVLMNFIVYHQRSCQSVQANSKQPLMLYLIKYLIQCTQLKQVYQIIEKDSFIPRRRGDFFRSNMQCVYYNKSRLLGRSRITRRNESSVQTNFSGCPKYRIDLLKIFMAEGFEQAKTLAHKFVTLLILCRDLLSKQLYYDCGLRAIKSVLVLVGSFMRVKSIESFNIPKIEQEDMDAFSELLSDSFPTINDLYGSNLPTKK</sequence>
<feature type="domain" description="Dynein heavy chain hydrolytic ATP-binding dynein motor region" evidence="1">
    <location>
        <begin position="162"/>
        <end position="254"/>
    </location>
</feature>
<dbReference type="Proteomes" id="UP000683925">
    <property type="component" value="Unassembled WGS sequence"/>
</dbReference>
<accession>A0A8S1VH19</accession>
<dbReference type="EMBL" id="CAJJDP010000066">
    <property type="protein sequence ID" value="CAD8176287.1"/>
    <property type="molecule type" value="Genomic_DNA"/>
</dbReference>